<keyword evidence="3 5" id="KW-0479">Metal-binding</keyword>
<dbReference type="GO" id="GO:0019825">
    <property type="term" value="F:oxygen binding"/>
    <property type="evidence" value="ECO:0007669"/>
    <property type="project" value="InterPro"/>
</dbReference>
<keyword evidence="4 5" id="KW-0408">Iron</keyword>
<evidence type="ECO:0000256" key="5">
    <source>
        <dbReference type="PIRSR" id="PIRSR601486-1"/>
    </source>
</evidence>
<evidence type="ECO:0000256" key="3">
    <source>
        <dbReference type="ARBA" id="ARBA00022723"/>
    </source>
</evidence>
<dbReference type="InterPro" id="IPR012292">
    <property type="entry name" value="Globin/Proto"/>
</dbReference>
<proteinExistence type="predicted"/>
<dbReference type="CDD" id="cd08916">
    <property type="entry name" value="TrHb3_P"/>
    <property type="match status" value="1"/>
</dbReference>
<gene>
    <name evidence="6" type="ORF">FNJ47_35105</name>
</gene>
<protein>
    <submittedName>
        <fullName evidence="6">Group III truncated hemoglobin</fullName>
    </submittedName>
</protein>
<keyword evidence="2 5" id="KW-0349">Heme</keyword>
<feature type="binding site" description="distal binding residue" evidence="5">
    <location>
        <position position="56"/>
    </location>
    <ligand>
        <name>heme</name>
        <dbReference type="ChEBI" id="CHEBI:30413"/>
    </ligand>
    <ligandPart>
        <name>Fe</name>
        <dbReference type="ChEBI" id="CHEBI:18248"/>
    </ligandPart>
</feature>
<sequence>MAEAERREQITAGIIERTGITEALIEQLVHGFYAKVRKDPMIGPVFEARITDWEPHLAQMCAFWSSVALMTGRYHGTPMVKHMPLPIDAAHFDRWLELFEATAHELCAPVAAVHFVERARRIASSLEMGVASGQGVMLGVGERFRRNSPSFRGSRSENPESIGP</sequence>
<dbReference type="InterPro" id="IPR001486">
    <property type="entry name" value="Hemoglobin_trunc"/>
</dbReference>
<dbReference type="GO" id="GO:0020037">
    <property type="term" value="F:heme binding"/>
    <property type="evidence" value="ECO:0007669"/>
    <property type="project" value="InterPro"/>
</dbReference>
<dbReference type="Pfam" id="PF01152">
    <property type="entry name" value="Bac_globin"/>
    <property type="match status" value="1"/>
</dbReference>
<accession>A0A6P1BQU4</accession>
<keyword evidence="1" id="KW-0813">Transport</keyword>
<reference evidence="6 7" key="1">
    <citation type="journal article" date="2020" name="Arch. Microbiol.">
        <title>Bradyrhizobium uaiense sp. nov., a new highly efficient cowpea symbiont.</title>
        <authorList>
            <person name="Cabral Michel D."/>
            <person name="Azarias Guimaraes A."/>
            <person name="Martins da Costa E."/>
            <person name="Soares de Carvalho T."/>
            <person name="Balsanelli E."/>
            <person name="Willems A."/>
            <person name="Maltempi de Souza E."/>
            <person name="de Souza Moreira F.M."/>
        </authorList>
    </citation>
    <scope>NUCLEOTIDE SEQUENCE [LARGE SCALE GENOMIC DNA]</scope>
    <source>
        <strain evidence="6 7">UFLA 03-164</strain>
    </source>
</reference>
<dbReference type="SUPFAM" id="SSF46458">
    <property type="entry name" value="Globin-like"/>
    <property type="match status" value="1"/>
</dbReference>
<dbReference type="InterPro" id="IPR009050">
    <property type="entry name" value="Globin-like_sf"/>
</dbReference>
<evidence type="ECO:0000256" key="1">
    <source>
        <dbReference type="ARBA" id="ARBA00022448"/>
    </source>
</evidence>
<dbReference type="GO" id="GO:0046872">
    <property type="term" value="F:metal ion binding"/>
    <property type="evidence" value="ECO:0007669"/>
    <property type="project" value="UniProtKB-KW"/>
</dbReference>
<evidence type="ECO:0000256" key="4">
    <source>
        <dbReference type="ARBA" id="ARBA00023004"/>
    </source>
</evidence>
<evidence type="ECO:0000313" key="7">
    <source>
        <dbReference type="Proteomes" id="UP000468531"/>
    </source>
</evidence>
<evidence type="ECO:0000256" key="2">
    <source>
        <dbReference type="ARBA" id="ARBA00022617"/>
    </source>
</evidence>
<comment type="caution">
    <text evidence="6">The sequence shown here is derived from an EMBL/GenBank/DDBJ whole genome shotgun (WGS) entry which is preliminary data.</text>
</comment>
<organism evidence="6 7">
    <name type="scientific">Bradyrhizobium uaiense</name>
    <dbReference type="NCBI Taxonomy" id="2594946"/>
    <lineage>
        <taxon>Bacteria</taxon>
        <taxon>Pseudomonadati</taxon>
        <taxon>Pseudomonadota</taxon>
        <taxon>Alphaproteobacteria</taxon>
        <taxon>Hyphomicrobiales</taxon>
        <taxon>Nitrobacteraceae</taxon>
        <taxon>Bradyrhizobium</taxon>
    </lineage>
</organism>
<dbReference type="Gene3D" id="1.10.490.10">
    <property type="entry name" value="Globins"/>
    <property type="match status" value="1"/>
</dbReference>
<dbReference type="AlphaFoldDB" id="A0A6P1BQU4"/>
<keyword evidence="7" id="KW-1185">Reference proteome</keyword>
<evidence type="ECO:0000313" key="6">
    <source>
        <dbReference type="EMBL" id="NEV00887.1"/>
    </source>
</evidence>
<dbReference type="RefSeq" id="WP_163160429.1">
    <property type="nucleotide sequence ID" value="NZ_VKHP01000203.1"/>
</dbReference>
<dbReference type="Proteomes" id="UP000468531">
    <property type="component" value="Unassembled WGS sequence"/>
</dbReference>
<dbReference type="EMBL" id="VKHP01000203">
    <property type="protein sequence ID" value="NEV00887.1"/>
    <property type="molecule type" value="Genomic_DNA"/>
</dbReference>
<name>A0A6P1BQU4_9BRAD</name>